<organism evidence="1 2">
    <name type="scientific">Culex pipiens pipiens</name>
    <name type="common">Northern house mosquito</name>
    <dbReference type="NCBI Taxonomy" id="38569"/>
    <lineage>
        <taxon>Eukaryota</taxon>
        <taxon>Metazoa</taxon>
        <taxon>Ecdysozoa</taxon>
        <taxon>Arthropoda</taxon>
        <taxon>Hexapoda</taxon>
        <taxon>Insecta</taxon>
        <taxon>Pterygota</taxon>
        <taxon>Neoptera</taxon>
        <taxon>Endopterygota</taxon>
        <taxon>Diptera</taxon>
        <taxon>Nematocera</taxon>
        <taxon>Culicoidea</taxon>
        <taxon>Culicidae</taxon>
        <taxon>Culicinae</taxon>
        <taxon>Culicini</taxon>
        <taxon>Culex</taxon>
        <taxon>Culex</taxon>
    </lineage>
</organism>
<protein>
    <submittedName>
        <fullName evidence="1">Uncharacterized protein</fullName>
    </submittedName>
</protein>
<keyword evidence="2" id="KW-1185">Reference proteome</keyword>
<gene>
    <name evidence="1" type="ORF">pipiens_014345</name>
</gene>
<sequence>MEIVCLVLWRNGKKLKFNCGVVLLLLMVNFPQP</sequence>
<dbReference type="AlphaFoldDB" id="A0ABD1CUZ3"/>
<comment type="caution">
    <text evidence="1">The sequence shown here is derived from an EMBL/GenBank/DDBJ whole genome shotgun (WGS) entry which is preliminary data.</text>
</comment>
<name>A0ABD1CUZ3_CULPP</name>
<accession>A0ABD1CUZ3</accession>
<reference evidence="1 2" key="1">
    <citation type="submission" date="2024-05" db="EMBL/GenBank/DDBJ databases">
        <title>Culex pipiens pipiens assembly and annotation.</title>
        <authorList>
            <person name="Alout H."/>
            <person name="Durand T."/>
        </authorList>
    </citation>
    <scope>NUCLEOTIDE SEQUENCE [LARGE SCALE GENOMIC DNA]</scope>
    <source>
        <strain evidence="1">HA-2024</strain>
        <tissue evidence="1">Whole body</tissue>
    </source>
</reference>
<evidence type="ECO:0000313" key="1">
    <source>
        <dbReference type="EMBL" id="KAL1380253.1"/>
    </source>
</evidence>
<proteinExistence type="predicted"/>
<dbReference type="EMBL" id="JBEHCU010009244">
    <property type="protein sequence ID" value="KAL1380253.1"/>
    <property type="molecule type" value="Genomic_DNA"/>
</dbReference>
<evidence type="ECO:0000313" key="2">
    <source>
        <dbReference type="Proteomes" id="UP001562425"/>
    </source>
</evidence>
<dbReference type="Proteomes" id="UP001562425">
    <property type="component" value="Unassembled WGS sequence"/>
</dbReference>
<feature type="non-terminal residue" evidence="1">
    <location>
        <position position="33"/>
    </location>
</feature>